<evidence type="ECO:0000256" key="8">
    <source>
        <dbReference type="PIRSR" id="PIRSR601929-1"/>
    </source>
</evidence>
<dbReference type="InterPro" id="IPR006045">
    <property type="entry name" value="Cupin_1"/>
</dbReference>
<proteinExistence type="inferred from homology"/>
<dbReference type="InterPro" id="IPR001929">
    <property type="entry name" value="Germin"/>
</dbReference>
<dbReference type="CDD" id="cd02241">
    <property type="entry name" value="cupin_OxOx"/>
    <property type="match status" value="1"/>
</dbReference>
<dbReference type="GO" id="GO:0048046">
    <property type="term" value="C:apoplast"/>
    <property type="evidence" value="ECO:0007669"/>
    <property type="project" value="UniProtKB-SubCell"/>
</dbReference>
<feature type="domain" description="Cupin type-1" evidence="13">
    <location>
        <begin position="67"/>
        <end position="215"/>
    </location>
</feature>
<evidence type="ECO:0000256" key="1">
    <source>
        <dbReference type="ARBA" id="ARBA00004271"/>
    </source>
</evidence>
<evidence type="ECO:0000256" key="7">
    <source>
        <dbReference type="ARBA" id="ARBA00023211"/>
    </source>
</evidence>
<feature type="binding site" evidence="8">
    <location>
        <position position="117"/>
    </location>
    <ligand>
        <name>oxalate</name>
        <dbReference type="ChEBI" id="CHEBI:30623"/>
    </ligand>
</feature>
<evidence type="ECO:0000256" key="6">
    <source>
        <dbReference type="ARBA" id="ARBA00023157"/>
    </source>
</evidence>
<dbReference type="PRINTS" id="PR00325">
    <property type="entry name" value="GERMIN"/>
</dbReference>
<accession>A0A835DP40</accession>
<feature type="signal peptide" evidence="12">
    <location>
        <begin position="1"/>
        <end position="28"/>
    </location>
</feature>
<evidence type="ECO:0000256" key="12">
    <source>
        <dbReference type="SAM" id="SignalP"/>
    </source>
</evidence>
<reference evidence="14 15" key="1">
    <citation type="submission" date="2020-04" db="EMBL/GenBank/DDBJ databases">
        <title>Plant Genome Project.</title>
        <authorList>
            <person name="Zhang R.-G."/>
        </authorList>
    </citation>
    <scope>NUCLEOTIDE SEQUENCE [LARGE SCALE GENOMIC DNA]</scope>
    <source>
        <strain evidence="14">YNK0</strain>
        <tissue evidence="14">Leaf</tissue>
    </source>
</reference>
<dbReference type="AlphaFoldDB" id="A0A835DP40"/>
<dbReference type="SUPFAM" id="SSF51182">
    <property type="entry name" value="RmlC-like cupins"/>
    <property type="match status" value="1"/>
</dbReference>
<feature type="compositionally biased region" description="Low complexity" evidence="11">
    <location>
        <begin position="665"/>
        <end position="675"/>
    </location>
</feature>
<dbReference type="Gene3D" id="2.60.120.10">
    <property type="entry name" value="Jelly Rolls"/>
    <property type="match status" value="1"/>
</dbReference>
<dbReference type="Pfam" id="PF22936">
    <property type="entry name" value="Pol_BBD"/>
    <property type="match status" value="1"/>
</dbReference>
<protein>
    <recommendedName>
        <fullName evidence="13">Cupin type-1 domain-containing protein</fullName>
    </recommendedName>
</protein>
<dbReference type="InterPro" id="IPR014710">
    <property type="entry name" value="RmlC-like_jellyroll"/>
</dbReference>
<keyword evidence="6 10" id="KW-1015">Disulfide bond</keyword>
<dbReference type="Proteomes" id="UP000655225">
    <property type="component" value="Unassembled WGS sequence"/>
</dbReference>
<feature type="binding site" evidence="9">
    <location>
        <position position="115"/>
    </location>
    <ligand>
        <name>Mn(2+)</name>
        <dbReference type="ChEBI" id="CHEBI:29035"/>
    </ligand>
</feature>
<keyword evidence="5 8" id="KW-0479">Metal-binding</keyword>
<feature type="disulfide bond" evidence="10">
    <location>
        <begin position="38"/>
        <end position="53"/>
    </location>
</feature>
<feature type="binding site" evidence="9">
    <location>
        <position position="161"/>
    </location>
    <ligand>
        <name>Mn(2+)</name>
        <dbReference type="ChEBI" id="CHEBI:29035"/>
    </ligand>
</feature>
<keyword evidence="12" id="KW-0732">Signal</keyword>
<organism evidence="14 15">
    <name type="scientific">Tetracentron sinense</name>
    <name type="common">Spur-leaf</name>
    <dbReference type="NCBI Taxonomy" id="13715"/>
    <lineage>
        <taxon>Eukaryota</taxon>
        <taxon>Viridiplantae</taxon>
        <taxon>Streptophyta</taxon>
        <taxon>Embryophyta</taxon>
        <taxon>Tracheophyta</taxon>
        <taxon>Spermatophyta</taxon>
        <taxon>Magnoliopsida</taxon>
        <taxon>Trochodendrales</taxon>
        <taxon>Trochodendraceae</taxon>
        <taxon>Tetracentron</taxon>
    </lineage>
</organism>
<comment type="caution">
    <text evidence="14">The sequence shown here is derived from an EMBL/GenBank/DDBJ whole genome shotgun (WGS) entry which is preliminary data.</text>
</comment>
<dbReference type="EMBL" id="JABCRI010000004">
    <property type="protein sequence ID" value="KAF8407209.1"/>
    <property type="molecule type" value="Genomic_DNA"/>
</dbReference>
<evidence type="ECO:0000256" key="3">
    <source>
        <dbReference type="ARBA" id="ARBA00022523"/>
    </source>
</evidence>
<evidence type="ECO:0000259" key="13">
    <source>
        <dbReference type="SMART" id="SM00835"/>
    </source>
</evidence>
<evidence type="ECO:0000256" key="11">
    <source>
        <dbReference type="SAM" id="MobiDB-lite"/>
    </source>
</evidence>
<sequence length="694" mass="74744">MATMITLSRPTFFTILFLIVLLPSACRCADPDPLQDFCVANLNASISVNGFPCKPLPEVKSDDFFFDGLSQEGNTTNVFGTNVTSADVLVFPGLNTLGLSVNRVDFAPGGLNPPHIHPRASETSVVIKGKLLVGFVTTGNVLHSKVLKAGEMFVIPRGLMHFQLNVGKGKALFLAAFNSQEPGIVILPTTLFVSTPPIPNAVLTKAFQIDEKNGVRKPVPKWESGFVIGEMGRSVVATEKRFAAAITEVRADELAIVSSMVTAKLIEKNYLAWKDQILTLIENIDLLNHIADEVKEPKQLIITDGTEETNPAYVSWRRDDQLLRSLISGTLTEEVHTFIIGLKTARELWVCLAETFAGASQERELRLICPLQTLRKGNQCVTEYLKSVKIICDELYAIQNPVSDREKVFWTVNGLGPKFDSFADAIMAHPPTPMFSQLSASLLICKKPGHDALRCWHRFNHSYQAEEIPQVLAAMSITDPHDLGWIPDTGATSHMTNNPGILSSVSPYSGSDKIIVGNGNELSISHISNTSLSTSYGNLKGGQISLSTFSEYMPDMHAIDASTSTGFVINSTAATNSTNAPCSPAPDVPLLPLISSTTGAPLDSVFENESGDFDVASTAAPYASTIVLSSTAPTERGVHSSRSPVSLDQVAQGYANHAVDPPTPSTTDPVPSTDTITEHDHAAPTLFDSPATAS</sequence>
<keyword evidence="3" id="KW-0052">Apoplast</keyword>
<dbReference type="PANTHER" id="PTHR31238">
    <property type="entry name" value="GERMIN-LIKE PROTEIN SUBFAMILY 3 MEMBER 3"/>
    <property type="match status" value="1"/>
</dbReference>
<feature type="binding site" evidence="8">
    <location>
        <position position="102"/>
    </location>
    <ligand>
        <name>oxalate</name>
        <dbReference type="ChEBI" id="CHEBI:30623"/>
    </ligand>
</feature>
<keyword evidence="15" id="KW-1185">Reference proteome</keyword>
<dbReference type="SMART" id="SM00835">
    <property type="entry name" value="Cupin_1"/>
    <property type="match status" value="1"/>
</dbReference>
<evidence type="ECO:0000256" key="10">
    <source>
        <dbReference type="PIRSR" id="PIRSR601929-3"/>
    </source>
</evidence>
<dbReference type="GO" id="GO:0030145">
    <property type="term" value="F:manganese ion binding"/>
    <property type="evidence" value="ECO:0007669"/>
    <property type="project" value="InterPro"/>
</dbReference>
<dbReference type="OrthoDB" id="1845088at2759"/>
<evidence type="ECO:0000313" key="15">
    <source>
        <dbReference type="Proteomes" id="UP000655225"/>
    </source>
</evidence>
<comment type="similarity">
    <text evidence="2">Belongs to the germin family.</text>
</comment>
<evidence type="ECO:0000256" key="5">
    <source>
        <dbReference type="ARBA" id="ARBA00022723"/>
    </source>
</evidence>
<feature type="region of interest" description="Disordered" evidence="11">
    <location>
        <begin position="656"/>
        <end position="694"/>
    </location>
</feature>
<dbReference type="InterPro" id="IPR054722">
    <property type="entry name" value="PolX-like_BBD"/>
</dbReference>
<feature type="binding site" evidence="9">
    <location>
        <position position="122"/>
    </location>
    <ligand>
        <name>Mn(2+)</name>
        <dbReference type="ChEBI" id="CHEBI:29035"/>
    </ligand>
</feature>
<feature type="chain" id="PRO_5032418860" description="Cupin type-1 domain-containing protein" evidence="12">
    <location>
        <begin position="29"/>
        <end position="694"/>
    </location>
</feature>
<evidence type="ECO:0000256" key="2">
    <source>
        <dbReference type="ARBA" id="ARBA00007456"/>
    </source>
</evidence>
<evidence type="ECO:0000313" key="14">
    <source>
        <dbReference type="EMBL" id="KAF8407209.1"/>
    </source>
</evidence>
<keyword evidence="7 8" id="KW-0464">Manganese</keyword>
<dbReference type="FunFam" id="2.60.120.10:FF:000005">
    <property type="entry name" value="Germin-like protein subfamily 1 member 8"/>
    <property type="match status" value="1"/>
</dbReference>
<keyword evidence="4" id="KW-0964">Secreted</keyword>
<name>A0A835DP40_TETSI</name>
<evidence type="ECO:0000256" key="9">
    <source>
        <dbReference type="PIRSR" id="PIRSR601929-2"/>
    </source>
</evidence>
<comment type="subcellular location">
    <subcellularLocation>
        <location evidence="1">Secreted</location>
        <location evidence="1">Extracellular space</location>
        <location evidence="1">Apoplast</location>
    </subcellularLocation>
</comment>
<feature type="binding site" evidence="8">
    <location>
        <position position="112"/>
    </location>
    <ligand>
        <name>oxalate</name>
        <dbReference type="ChEBI" id="CHEBI:30623"/>
    </ligand>
</feature>
<feature type="binding site" evidence="8">
    <location>
        <position position="122"/>
    </location>
    <ligand>
        <name>oxalate</name>
        <dbReference type="ChEBI" id="CHEBI:30623"/>
    </ligand>
</feature>
<dbReference type="Pfam" id="PF14223">
    <property type="entry name" value="Retrotran_gag_2"/>
    <property type="match status" value="1"/>
</dbReference>
<gene>
    <name evidence="14" type="ORF">HHK36_006336</name>
</gene>
<dbReference type="Pfam" id="PF00190">
    <property type="entry name" value="Cupin_1"/>
    <property type="match status" value="1"/>
</dbReference>
<dbReference type="InterPro" id="IPR011051">
    <property type="entry name" value="RmlC_Cupin_sf"/>
</dbReference>
<feature type="binding site" evidence="9">
    <location>
        <position position="117"/>
    </location>
    <ligand>
        <name>Mn(2+)</name>
        <dbReference type="ChEBI" id="CHEBI:29035"/>
    </ligand>
</feature>
<evidence type="ECO:0000256" key="4">
    <source>
        <dbReference type="ARBA" id="ARBA00022525"/>
    </source>
</evidence>